<dbReference type="OrthoDB" id="1932903at2"/>
<dbReference type="PANTHER" id="PTHR22953:SF153">
    <property type="entry name" value="PURPLE ACID PHOSPHATASE"/>
    <property type="match status" value="1"/>
</dbReference>
<gene>
    <name evidence="5" type="ORF">E1757_08935</name>
</gene>
<dbReference type="Pfam" id="PF22680">
    <property type="entry name" value="Glyco_hydro_123_N_2"/>
    <property type="match status" value="1"/>
</dbReference>
<dbReference type="InterPro" id="IPR029052">
    <property type="entry name" value="Metallo-depent_PP-like"/>
</dbReference>
<evidence type="ECO:0000313" key="6">
    <source>
        <dbReference type="Proteomes" id="UP000295636"/>
    </source>
</evidence>
<dbReference type="Pfam" id="PF00395">
    <property type="entry name" value="SLH"/>
    <property type="match status" value="3"/>
</dbReference>
<dbReference type="PROSITE" id="PS51272">
    <property type="entry name" value="SLH"/>
    <property type="match status" value="3"/>
</dbReference>
<dbReference type="InterPro" id="IPR025150">
    <property type="entry name" value="GH123_cat"/>
</dbReference>
<dbReference type="PANTHER" id="PTHR22953">
    <property type="entry name" value="ACID PHOSPHATASE RELATED"/>
    <property type="match status" value="1"/>
</dbReference>
<name>A0A4V2ZTV8_9BACL</name>
<dbReference type="SUPFAM" id="SSF56300">
    <property type="entry name" value="Metallo-dependent phosphatases"/>
    <property type="match status" value="1"/>
</dbReference>
<dbReference type="InterPro" id="IPR025883">
    <property type="entry name" value="Cadherin-like_domain"/>
</dbReference>
<dbReference type="Pfam" id="PF13320">
    <property type="entry name" value="GH123_cat"/>
    <property type="match status" value="1"/>
</dbReference>
<dbReference type="RefSeq" id="WP_133226909.1">
    <property type="nucleotide sequence ID" value="NZ_SMRT01000003.1"/>
</dbReference>
<dbReference type="Gene3D" id="1.20.1270.90">
    <property type="entry name" value="AF1782-like"/>
    <property type="match status" value="1"/>
</dbReference>
<dbReference type="EMBL" id="SMRT01000003">
    <property type="protein sequence ID" value="TDF98654.1"/>
    <property type="molecule type" value="Genomic_DNA"/>
</dbReference>
<evidence type="ECO:0000256" key="1">
    <source>
        <dbReference type="ARBA" id="ARBA00022729"/>
    </source>
</evidence>
<dbReference type="Pfam" id="PF12733">
    <property type="entry name" value="Cadherin-like"/>
    <property type="match status" value="2"/>
</dbReference>
<dbReference type="InterPro" id="IPR039331">
    <property type="entry name" value="PAPs-like"/>
</dbReference>
<dbReference type="Proteomes" id="UP000295636">
    <property type="component" value="Unassembled WGS sequence"/>
</dbReference>
<feature type="compositionally biased region" description="Gly residues" evidence="2">
    <location>
        <begin position="1927"/>
        <end position="1949"/>
    </location>
</feature>
<evidence type="ECO:0000259" key="4">
    <source>
        <dbReference type="PROSITE" id="PS51272"/>
    </source>
</evidence>
<feature type="domain" description="SLH" evidence="4">
    <location>
        <begin position="2097"/>
        <end position="2160"/>
    </location>
</feature>
<dbReference type="Gene3D" id="2.60.220.30">
    <property type="match status" value="1"/>
</dbReference>
<dbReference type="InterPro" id="IPR004843">
    <property type="entry name" value="Calcineurin-like_PHP"/>
</dbReference>
<dbReference type="GO" id="GO:0003993">
    <property type="term" value="F:acid phosphatase activity"/>
    <property type="evidence" value="ECO:0007669"/>
    <property type="project" value="InterPro"/>
</dbReference>
<comment type="caution">
    <text evidence="5">The sequence shown here is derived from an EMBL/GenBank/DDBJ whole genome shotgun (WGS) entry which is preliminary data.</text>
</comment>
<feature type="domain" description="SLH" evidence="4">
    <location>
        <begin position="2216"/>
        <end position="2273"/>
    </location>
</feature>
<sequence>MKSWMNKFEHSKKKIQTILAATLLLLALAVMIKPAFAVGTNAVVSGDVYGNVSGTVYGNDNKQGIAQGNNTLTVNTTRSVTSMVYATPLTPPPGSISAIPTSVTFLFDTADKEGLKARFNWVTSDMEINTSVLNYAKKEGFNGTFTNTIIGEAAPIDQRDLYEMFTGQYKNEVQLTPVISHRAASGVLEPDTEYVYSVGDGGANVIDTANPPSFKTPAANVDQFSFLWITDPQESGVDVETVYGKYDKYMGRAVREAFTNPKHPSIDFILSTGDNVDFGFDTKEWDAYYNAMQPYLYSTPYYSSTGNHEYEGNPGITGSWDSIDPYMVTAKGRINVPKNGPAYRGAGTDGLKPSVTGAIKQRLDGNTYYYEYGDAIFFVLDYSPDTSNVDETGDKGYSLNSDKAIKAELDWMKSVLKTNDKKWKFVAMHQSPYNGRFAQPQYWRTVTDAFDECGIDVVISGHDHLYLRSKLMNNNQVATIPGTGTTYITGATAGNQFGTLYGQFNPVTGTYTEKYTDWVVSGYHIIDVNATGISITSEGIKMLPKDGVTKQEEGRESDFKEDENGFRNLDVSSKVVITNTPRAKNLGSWEYPNPPVEQSEVDAYLPPVVNGWYEVSKPSQLLRLSQKMANRGGNVPMNAKIKLMNDIDMKGITGYLPLGDNRGSAGYFSGIFDGNGKSIRNLSLTYSDTWKVDGNSVYTGLISYMNDATIKNVNLVDSNLNGSNGYYAGLVAVMSGASSIEGSSVSGEISGWQGVGAIAGRMSGTSKIANSYSVAKITGSSLVGGLVGTSETSGGDVRIENSLALGAVKAKNGIAGGIIGNISNGSITTITNSVAYNRSVDATTGAGQFFGANASGTLTNNFYAANMALTGTVVSQAGVGTATAVQLADKNFYETTLAWNFIKDWKWTVVKTAGYPLPFNSSLGLPPGLELTPAHWELDLSGVNVGNMPANWKNQQLSHVSAIDDSGTKVIQAKDSRSMPYDTYFDFPEPIYGTNITFKYKIFVKDYGNTQNAYGPILYIKDNEGKSAMEHSIVMWGVPYYDYGKGDIGGLQQGLWYDMELEIDPAAGKFHWTLNGADWDSYLLKNKVNNISRIGIRSNQMDENSIVYFKDLVVETTGYTGGGEEPDPDPVDTTALNAALTTASQLLVNHAEGSGVGQAPASARTALQKAIAEAQAIVYDAANQTQAQLDAATAALQTAISTFKSLVVTTAVDVWTLGSLDRAKKTSAAGIQKAAEVYAGKGETTSFQIVVKAADNKTLDISDLKISNLTGPNGNVINSANVDLYREHFIKVGTRTQGGQGGTNNRLPDEWYPDALIPFIDPVTGAAPTAGALYKAIPYTVAAGENMPFWVDINVPADTAPGIYSGTYTVHTAAGEISGEISLNVWNFTVPVKSNLYTSFGIRGDGNSNPGDYVTNHNYKNDVNVHKELLRNRINPESGVNPKDEDELIAMGLQALNTGFWGNTSYGDTTMDPPPTVDEIAAEAAKHDSRLLLYNYTADEIEFVYDQPKYHDTFRNTMKAWADNLHQAGVKQLVVTKPYDDLLTDDDYPGGAGKPIVDIYAILNTYYGDSEEVVKRALDKGAMVWTYAAMSQDDYSPKWAIDYAPINYRINQGFINQSIGVNGLLYWTVNYWSSSPWASVNAEASSVETPGEGILIYPGEQAGLKGVAPSIRLKNIRDGIYDFDYIEMLKQAGYGEWALNISKGIAADFKNWNQSPDALGSARIMLGNKLSEIQQSQPSSNADLSDLKVDGVTVVGFNAKKLDYTVNVANSINSVVVSASAADQKASVEIAGGNVLAIGENTVSVTVTAEDRVTKKEYKITVTRTAAQGGDGDSQPSSNADLSDLKVDGVTVAGFNANKLDYTVNVGNSINSVAVSASATDQKASVEIVGGSVLAVGENTVSVTVTAEDGVTKKEYKITVTRAAAQGGDGDSNGNGNIGGGGRTRGGGSAPANSGTIVAASGGTLTLNGAKIDVPVGATADNIQISVVRVSDTSILPADEALKLLSDVYEIKKDTEGEFSKPIVITLPFDKTKVDLNRSMVGLYWLNEQTNKWEQLDSLQVDPDQATVSGSVQHFTKFAVLATDKTGTATESAKPQTNDVDFADIKGHWAAASVRDLVKLGAINGYPDKTFKPNNNITRAEFVTVIVKAFHLKSEDGKNFADASSHWAKSAIATAASLGVVNGYSEKAFGPDDLITREQMAAIVIRAAQIDSADKNISFSDSETVSDWARTAIAAAAAKGLINGYEDGTVKSKANSTRAEAVTVILRALELKK</sequence>
<reference evidence="5 6" key="1">
    <citation type="submission" date="2019-03" db="EMBL/GenBank/DDBJ databases">
        <title>This is whole genome sequence of Paenibacillus sp MS74 strain.</title>
        <authorList>
            <person name="Trinh H.N."/>
        </authorList>
    </citation>
    <scope>NUCLEOTIDE SEQUENCE [LARGE SCALE GENOMIC DNA]</scope>
    <source>
        <strain evidence="5 6">MS74</strain>
    </source>
</reference>
<organism evidence="5 6">
    <name type="scientific">Paenibacillus piri</name>
    <dbReference type="NCBI Taxonomy" id="2547395"/>
    <lineage>
        <taxon>Bacteria</taxon>
        <taxon>Bacillati</taxon>
        <taxon>Bacillota</taxon>
        <taxon>Bacilli</taxon>
        <taxon>Bacillales</taxon>
        <taxon>Paenibacillaceae</taxon>
        <taxon>Paenibacillus</taxon>
    </lineage>
</organism>
<evidence type="ECO:0000313" key="5">
    <source>
        <dbReference type="EMBL" id="TDF98654.1"/>
    </source>
</evidence>
<evidence type="ECO:0000256" key="3">
    <source>
        <dbReference type="SAM" id="SignalP"/>
    </source>
</evidence>
<protein>
    <submittedName>
        <fullName evidence="5">DUF4091 domain-containing protein</fullName>
    </submittedName>
</protein>
<dbReference type="Gene3D" id="2.60.40.2340">
    <property type="match status" value="1"/>
</dbReference>
<dbReference type="InterPro" id="IPR053850">
    <property type="entry name" value="Glyco_hydro_123_N_2"/>
</dbReference>
<keyword evidence="6" id="KW-1185">Reference proteome</keyword>
<dbReference type="Pfam" id="PF00149">
    <property type="entry name" value="Metallophos"/>
    <property type="match status" value="1"/>
</dbReference>
<keyword evidence="1 3" id="KW-0732">Signal</keyword>
<dbReference type="Gene3D" id="3.60.21.10">
    <property type="match status" value="1"/>
</dbReference>
<feature type="domain" description="SLH" evidence="4">
    <location>
        <begin position="2161"/>
        <end position="2215"/>
    </location>
</feature>
<feature type="chain" id="PRO_5020231002" evidence="3">
    <location>
        <begin position="38"/>
        <end position="2273"/>
    </location>
</feature>
<proteinExistence type="predicted"/>
<accession>A0A4V2ZTV8</accession>
<feature type="signal peptide" evidence="3">
    <location>
        <begin position="1"/>
        <end position="37"/>
    </location>
</feature>
<dbReference type="InterPro" id="IPR001119">
    <property type="entry name" value="SLH_dom"/>
</dbReference>
<dbReference type="Gene3D" id="2.160.20.110">
    <property type="match status" value="1"/>
</dbReference>
<evidence type="ECO:0000256" key="2">
    <source>
        <dbReference type="SAM" id="MobiDB-lite"/>
    </source>
</evidence>
<feature type="region of interest" description="Disordered" evidence="2">
    <location>
        <begin position="1925"/>
        <end position="1953"/>
    </location>
</feature>
<dbReference type="Gene3D" id="2.60.40.380">
    <property type="entry name" value="Purple acid phosphatase-like, N-terminal"/>
    <property type="match status" value="1"/>
</dbReference>